<evidence type="ECO:0000256" key="1">
    <source>
        <dbReference type="ARBA" id="ARBA00004447"/>
    </source>
</evidence>
<keyword evidence="5 9" id="KW-0735">Signal-anchor</keyword>
<dbReference type="GO" id="GO:0032580">
    <property type="term" value="C:Golgi cisterna membrane"/>
    <property type="evidence" value="ECO:0007669"/>
    <property type="project" value="UniProtKB-SubCell"/>
</dbReference>
<keyword evidence="3 9" id="KW-0808">Transferase</keyword>
<dbReference type="Proteomes" id="UP001652741">
    <property type="component" value="Chromosome ssa10"/>
</dbReference>
<dbReference type="STRING" id="8030.ENSSSAP00000051793"/>
<dbReference type="GeneID" id="106561254"/>
<dbReference type="InterPro" id="IPR029044">
    <property type="entry name" value="Nucleotide-diphossugar_trans"/>
</dbReference>
<evidence type="ECO:0000256" key="8">
    <source>
        <dbReference type="ARBA" id="ARBA00023136"/>
    </source>
</evidence>
<feature type="compositionally biased region" description="Low complexity" evidence="10">
    <location>
        <begin position="279"/>
        <end position="292"/>
    </location>
</feature>
<accession>A0A1S3KP36</accession>
<comment type="similarity">
    <text evidence="2 9">Belongs to the chondroitin N-acetylgalactosaminyltransferase family.</text>
</comment>
<evidence type="ECO:0000256" key="2">
    <source>
        <dbReference type="ARBA" id="ARBA00009239"/>
    </source>
</evidence>
<dbReference type="Pfam" id="PF05679">
    <property type="entry name" value="CHGN"/>
    <property type="match status" value="1"/>
</dbReference>
<evidence type="ECO:0000256" key="3">
    <source>
        <dbReference type="ARBA" id="ARBA00022679"/>
    </source>
</evidence>
<organism evidence="12 13">
    <name type="scientific">Salmo salar</name>
    <name type="common">Atlantic salmon</name>
    <dbReference type="NCBI Taxonomy" id="8030"/>
    <lineage>
        <taxon>Eukaryota</taxon>
        <taxon>Metazoa</taxon>
        <taxon>Chordata</taxon>
        <taxon>Craniata</taxon>
        <taxon>Vertebrata</taxon>
        <taxon>Euteleostomi</taxon>
        <taxon>Actinopterygii</taxon>
        <taxon>Neopterygii</taxon>
        <taxon>Teleostei</taxon>
        <taxon>Protacanthopterygii</taxon>
        <taxon>Salmoniformes</taxon>
        <taxon>Salmonidae</taxon>
        <taxon>Salmoninae</taxon>
        <taxon>Salmo</taxon>
    </lineage>
</organism>
<evidence type="ECO:0000256" key="5">
    <source>
        <dbReference type="ARBA" id="ARBA00022968"/>
    </source>
</evidence>
<reference evidence="13" key="1">
    <citation type="submission" date="2025-08" db="UniProtKB">
        <authorList>
            <consortium name="RefSeq"/>
        </authorList>
    </citation>
    <scope>IDENTIFICATION</scope>
</reference>
<dbReference type="EC" id="2.4.1.244" evidence="9"/>
<evidence type="ECO:0000256" key="9">
    <source>
        <dbReference type="RuleBase" id="RU364016"/>
    </source>
</evidence>
<evidence type="ECO:0000256" key="6">
    <source>
        <dbReference type="ARBA" id="ARBA00022989"/>
    </source>
</evidence>
<keyword evidence="4" id="KW-0812">Transmembrane</keyword>
<dbReference type="InterPro" id="IPR037524">
    <property type="entry name" value="PA14/GLEYA"/>
</dbReference>
<dbReference type="CTD" id="553524"/>
<dbReference type="InterPro" id="IPR011658">
    <property type="entry name" value="PA14_dom"/>
</dbReference>
<evidence type="ECO:0000256" key="10">
    <source>
        <dbReference type="SAM" id="MobiDB-lite"/>
    </source>
</evidence>
<dbReference type="KEGG" id="sasa:106561254"/>
<dbReference type="SUPFAM" id="SSF53448">
    <property type="entry name" value="Nucleotide-diphospho-sugar transferases"/>
    <property type="match status" value="1"/>
</dbReference>
<keyword evidence="7 9" id="KW-0333">Golgi apparatus</keyword>
<dbReference type="SMART" id="SM00758">
    <property type="entry name" value="PA14"/>
    <property type="match status" value="1"/>
</dbReference>
<keyword evidence="6" id="KW-1133">Transmembrane helix</keyword>
<feature type="domain" description="PA14" evidence="11">
    <location>
        <begin position="89"/>
        <end position="251"/>
    </location>
</feature>
<dbReference type="PROSITE" id="PS51820">
    <property type="entry name" value="PA14"/>
    <property type="match status" value="1"/>
</dbReference>
<evidence type="ECO:0000313" key="12">
    <source>
        <dbReference type="Proteomes" id="UP001652741"/>
    </source>
</evidence>
<dbReference type="PANTHER" id="PTHR12369:SF15">
    <property type="entry name" value="BETA-1,4-N-ACETYLGALACTOSAMINYLTRANSFERASE 3"/>
    <property type="match status" value="1"/>
</dbReference>
<evidence type="ECO:0000256" key="4">
    <source>
        <dbReference type="ARBA" id="ARBA00022692"/>
    </source>
</evidence>
<protein>
    <recommendedName>
        <fullName evidence="9">Beta-1,4-N-acetylgalactosaminyltransferase</fullName>
        <ecNumber evidence="9">2.4.1.244</ecNumber>
    </recommendedName>
</protein>
<comment type="catalytic activity">
    <reaction evidence="9">
        <text>an N-acetyl-beta-D-glucosaminyl derivative + UDP-N-acetyl-alpha-D-galactosamine = an N-acetyl-beta-D-galactosaminyl-(1-&gt;4)-N-acetyl-beta-D-glucosaminyl derivative + UDP + H(+)</text>
        <dbReference type="Rhea" id="RHEA:20493"/>
        <dbReference type="ChEBI" id="CHEBI:15378"/>
        <dbReference type="ChEBI" id="CHEBI:58223"/>
        <dbReference type="ChEBI" id="CHEBI:61631"/>
        <dbReference type="ChEBI" id="CHEBI:67138"/>
        <dbReference type="ChEBI" id="CHEBI:138027"/>
        <dbReference type="EC" id="2.4.1.244"/>
    </reaction>
</comment>
<dbReference type="Gene3D" id="3.90.550.10">
    <property type="entry name" value="Spore Coat Polysaccharide Biosynthesis Protein SpsA, Chain A"/>
    <property type="match status" value="1"/>
</dbReference>
<proteinExistence type="inferred from homology"/>
<feature type="compositionally biased region" description="Basic and acidic residues" evidence="10">
    <location>
        <begin position="390"/>
        <end position="405"/>
    </location>
</feature>
<evidence type="ECO:0000256" key="7">
    <source>
        <dbReference type="ARBA" id="ARBA00023034"/>
    </source>
</evidence>
<keyword evidence="12" id="KW-1185">Reference proteome</keyword>
<feature type="region of interest" description="Disordered" evidence="10">
    <location>
        <begin position="390"/>
        <end position="442"/>
    </location>
</feature>
<name>A0A1S3KP36_SALSA</name>
<gene>
    <name evidence="13" type="primary">b4galnt3b</name>
</gene>
<sequence>MVKSFFPLKKLRRSGKHLLFLVLLMLGAFAVYHEFVATKAWRSTKSTFSLASEDGLGRIPTQERLFGGDASEDSEAWRSSYTPQPWRPEYKGQANLHTFEDWCGSSTAQLRMNLHYPLYPHSRTTVKKLAVSPRWMNYGLRIFGYLHPYTDGEFVFAVSSDDNSEFWLSRDNSPLNLQLLAWIGKTGMEWTAPGEFGKYASQTSRPVRLSVQRRYFFEIVHKQNDRGTDHIEVAWQLNQEGLRFTVISSKYISLYSNESALRMSDIIHVPQTAASHTRSPSNQPNNQLSNQPAADMLRVDPRDILYQIPALDSRFLQGVLPDCSYKPSYIIKGFPLLRYQGLQFVHMSYIYPNDYTRLTHMETDNTCFYHDSPLYLDRYGFSRYMRLDEPEGQEGESRGRVDGILRRRKAVPEEELDGEAPPNVGGASKKDPAPPDYGDDYDDYAQRRRRKLFSLPQADRAPTHTHMSDTLTYKKRRRRETNTAAVVVQQAVVQTRATEQDGLEIPPWSWVTYITTDYTSRTAETSRKTSRQTSRTAQTCEVQSRGTETKREASRQRRYGTCRPKTTQTKRETSRTELSQVKDFTCTTKTRPEPASRGRRTRSSASPAAREAPACSTAWSRGWGNATPNPLKHLPPPTVSNWSIRVGRGRRLVNRTLELWSAVTKQSTTRLPEVKPPLIKLDHKATVTRKRVQVLETDIILRAQPQIKSRPQPDYDNTLHGDLPPGVVRGMDRLVEGVDRGGGGEREGEEVGVSESLWGLEGDSEEVEGLSYDSTPRPVFDPEVNWAQTFQVTPLDLQAMRSDWIDLRCNVSGNLLLRSRDALLVVKAFMDKLNHRHHGRFTLVRVLNVERRVDGAQGSRYFLELELRDVNGQHLRLSHYIYALIRHRLSRPGDSRRFAPAPEMLLCNPVGFHWNPTATVHFIVPVKNQARWVQQLIVDMEGLYKTTGDPNFNLIITDYNSTDMDIETTLKASTLHRYQYLKLSGNFERSAGLQAGIDLITNEHSIVFLCDLHIHFPPSIIDSVRKHCVEGHMAFAPIVMRLDCGATPSEPRGYWEVNGFGLLGIYKSDLDAAGGMNTHDFTDRWGGEDWELLDRILQSGLEVERIYMRNFLHHYHSKRGMWNRRTQRSGT</sequence>
<dbReference type="PANTHER" id="PTHR12369">
    <property type="entry name" value="CHONDROITIN SYNTHASE"/>
    <property type="match status" value="1"/>
</dbReference>
<evidence type="ECO:0000313" key="13">
    <source>
        <dbReference type="RefSeq" id="XP_013980481.2"/>
    </source>
</evidence>
<dbReference type="InterPro" id="IPR008428">
    <property type="entry name" value="Chond_GalNAc"/>
</dbReference>
<feature type="region of interest" description="Disordered" evidence="10">
    <location>
        <begin position="272"/>
        <end position="293"/>
    </location>
</feature>
<feature type="compositionally biased region" description="Low complexity" evidence="10">
    <location>
        <begin position="603"/>
        <end position="616"/>
    </location>
</feature>
<dbReference type="RefSeq" id="XP_013980481.2">
    <property type="nucleotide sequence ID" value="XM_014125006.2"/>
</dbReference>
<dbReference type="GO" id="GO:0033842">
    <property type="term" value="F:N-acetyl-beta-glucosaminyl-derivative 4-beta-N-acetylgalactosaminyltransferase activity"/>
    <property type="evidence" value="ECO:0007669"/>
    <property type="project" value="UniProtKB-EC"/>
</dbReference>
<feature type="region of interest" description="Disordered" evidence="10">
    <location>
        <begin position="520"/>
        <end position="634"/>
    </location>
</feature>
<dbReference type="InterPro" id="IPR051227">
    <property type="entry name" value="CS_glycosyltransferase"/>
</dbReference>
<evidence type="ECO:0000259" key="11">
    <source>
        <dbReference type="PROSITE" id="PS51820"/>
    </source>
</evidence>
<keyword evidence="8" id="KW-0472">Membrane</keyword>
<comment type="subcellular location">
    <subcellularLocation>
        <location evidence="1 9">Golgi apparatus</location>
        <location evidence="1 9">Golgi stack membrane</location>
        <topology evidence="1 9">Single-pass type II membrane protein</topology>
    </subcellularLocation>
</comment>
<dbReference type="AlphaFoldDB" id="A0A1S3KP36"/>
<comment type="function">
    <text evidence="9">Transfers N-acetylgalactosamine (GalNAc) from UDP-GalNAc to N-acetylglucosamine-beta-benzyl with a beta-1,4-linkage to form N,N'-diacetyllactosediamine, GalNAc-beta-1,4-GlcNAc structures in N-linked glycans and probably O-linked glycans.</text>
</comment>